<dbReference type="InterPro" id="IPR010737">
    <property type="entry name" value="4-carb_acid_sugar_kinase_N"/>
</dbReference>
<evidence type="ECO:0000256" key="1">
    <source>
        <dbReference type="ARBA" id="ARBA00005715"/>
    </source>
</evidence>
<evidence type="ECO:0000256" key="5">
    <source>
        <dbReference type="ARBA" id="ARBA00022840"/>
    </source>
</evidence>
<dbReference type="Gene3D" id="3.40.980.20">
    <property type="entry name" value="Four-carbon acid sugar kinase, nucleotide binding domain"/>
    <property type="match status" value="1"/>
</dbReference>
<organism evidence="9 10">
    <name type="scientific">Mariniflexile litorale</name>
    <dbReference type="NCBI Taxonomy" id="3045158"/>
    <lineage>
        <taxon>Bacteria</taxon>
        <taxon>Pseudomonadati</taxon>
        <taxon>Bacteroidota</taxon>
        <taxon>Flavobacteriia</taxon>
        <taxon>Flavobacteriales</taxon>
        <taxon>Flavobacteriaceae</taxon>
        <taxon>Mariniflexile</taxon>
    </lineage>
</organism>
<reference evidence="9" key="1">
    <citation type="submission" date="2024-04" db="EMBL/GenBank/DDBJ databases">
        <title>Mariniflexile litorale, isolated from the shallow sediments of the Sea of Japan.</title>
        <authorList>
            <person name="Romanenko L."/>
            <person name="Isaeva M."/>
        </authorList>
    </citation>
    <scope>NUCLEOTIDE SEQUENCE [LARGE SCALE GENOMIC DNA]</scope>
    <source>
        <strain evidence="9">KMM 9835</strain>
    </source>
</reference>
<evidence type="ECO:0000256" key="2">
    <source>
        <dbReference type="ARBA" id="ARBA00022679"/>
    </source>
</evidence>
<keyword evidence="2" id="KW-0808">Transferase</keyword>
<comment type="similarity">
    <text evidence="1">Belongs to the four-carbon acid sugar kinase family.</text>
</comment>
<protein>
    <submittedName>
        <fullName evidence="9">Four-carbon acid sugar kinase family protein</fullName>
    </submittedName>
</protein>
<keyword evidence="5" id="KW-0067">ATP-binding</keyword>
<evidence type="ECO:0000259" key="7">
    <source>
        <dbReference type="Pfam" id="PF07005"/>
    </source>
</evidence>
<dbReference type="EMBL" id="CP155618">
    <property type="protein sequence ID" value="XBL14295.1"/>
    <property type="molecule type" value="Genomic_DNA"/>
</dbReference>
<keyword evidence="10" id="KW-1185">Reference proteome</keyword>
<dbReference type="AlphaFoldDB" id="A0AAU7EFF1"/>
<evidence type="ECO:0000256" key="6">
    <source>
        <dbReference type="ARBA" id="ARBA00023277"/>
    </source>
</evidence>
<keyword evidence="3" id="KW-0547">Nucleotide-binding</keyword>
<dbReference type="GO" id="GO:0016301">
    <property type="term" value="F:kinase activity"/>
    <property type="evidence" value="ECO:0007669"/>
    <property type="project" value="UniProtKB-KW"/>
</dbReference>
<feature type="domain" description="Four-carbon acid sugar kinase nucleotide binding" evidence="8">
    <location>
        <begin position="279"/>
        <end position="456"/>
    </location>
</feature>
<gene>
    <name evidence="9" type="ORF">QLS71_018540</name>
</gene>
<dbReference type="GO" id="GO:0005524">
    <property type="term" value="F:ATP binding"/>
    <property type="evidence" value="ECO:0007669"/>
    <property type="project" value="UniProtKB-KW"/>
</dbReference>
<proteinExistence type="inferred from homology"/>
<feature type="domain" description="Four-carbon acid sugar kinase N-terminal" evidence="7">
    <location>
        <begin position="9"/>
        <end position="253"/>
    </location>
</feature>
<evidence type="ECO:0000313" key="9">
    <source>
        <dbReference type="EMBL" id="XBL14295.1"/>
    </source>
</evidence>
<sequence>MEKTKDILLAFYGDDFTGSTDALEFLSRAGAKTVLFLENPTIELLTQFKDLDAIGVAGMTRAMVPDEMASVLDKAFQSLIQLKPRHVHYKVCSTFDSSPEIGNIGTAIQCGVRTFNNEFTPILVAAPNLGRYAAFGHLYARMGIGSQGAIYRLDRHPSMSKHPITPSHESDLRMHLSKQINQPMGLIDLVDLGKNILEIKEKLSEEIEAGNHIVFFDAMYENQMQILGEVIDAKVDENTPLFSVGSSGVEKALGDYWAKTGKLKQRTDWEVLEECQPMLVLSGSVSPVTASQINWAVANGFEEISVSVEALENEDSEARLINDYQEKITSYLKAGKSVILHTSKGPEDTRFQETKAFFNKKGWDEQMIRSQTAKRFGKILGQSARRALEQVPVKRLIIAGGDTSSYVARELGIKAVEMIAPVFIGAPMCRALAPNSPVNNIEVNLKGGQVGDETYFGALQKGKKSI</sequence>
<keyword evidence="4 9" id="KW-0418">Kinase</keyword>
<evidence type="ECO:0000259" key="8">
    <source>
        <dbReference type="Pfam" id="PF17042"/>
    </source>
</evidence>
<accession>A0AAU7EFF1</accession>
<keyword evidence="6" id="KW-0119">Carbohydrate metabolism</keyword>
<dbReference type="InterPro" id="IPR037051">
    <property type="entry name" value="4-carb_acid_sugar_kinase_N_sf"/>
</dbReference>
<dbReference type="InterPro" id="IPR042213">
    <property type="entry name" value="NBD_C_sf"/>
</dbReference>
<dbReference type="SUPFAM" id="SSF142764">
    <property type="entry name" value="YgbK-like"/>
    <property type="match status" value="1"/>
</dbReference>
<dbReference type="RefSeq" id="WP_308992239.1">
    <property type="nucleotide sequence ID" value="NZ_CP155618.1"/>
</dbReference>
<dbReference type="Proteomes" id="UP001224325">
    <property type="component" value="Chromosome"/>
</dbReference>
<name>A0AAU7EFF1_9FLAO</name>
<dbReference type="KEGG" id="mlil:QLS71_018540"/>
<dbReference type="Pfam" id="PF17042">
    <property type="entry name" value="NBD_C"/>
    <property type="match status" value="1"/>
</dbReference>
<dbReference type="Pfam" id="PF07005">
    <property type="entry name" value="SBD_N"/>
    <property type="match status" value="1"/>
</dbReference>
<dbReference type="Gene3D" id="3.40.50.10840">
    <property type="entry name" value="Putative sugar-binding, N-terminal domain"/>
    <property type="match status" value="1"/>
</dbReference>
<evidence type="ECO:0000256" key="4">
    <source>
        <dbReference type="ARBA" id="ARBA00022777"/>
    </source>
</evidence>
<dbReference type="InterPro" id="IPR031475">
    <property type="entry name" value="NBD_C"/>
</dbReference>
<evidence type="ECO:0000256" key="3">
    <source>
        <dbReference type="ARBA" id="ARBA00022741"/>
    </source>
</evidence>
<evidence type="ECO:0000313" key="10">
    <source>
        <dbReference type="Proteomes" id="UP001224325"/>
    </source>
</evidence>